<name>G8XE52_STREN</name>
<accession>G8XE52</accession>
<feature type="region of interest" description="Disordered" evidence="1">
    <location>
        <begin position="87"/>
        <end position="107"/>
    </location>
</feature>
<geneLocation type="plasmid" evidence="3 4">
    <name>pSCATT</name>
</geneLocation>
<keyword evidence="4" id="KW-1185">Reference proteome</keyword>
<dbReference type="Gene3D" id="3.30.750.24">
    <property type="entry name" value="STAS domain"/>
    <property type="match status" value="1"/>
</dbReference>
<dbReference type="KEGG" id="scy:SCATT_p01220"/>
<gene>
    <name evidence="3" type="ordered locus">SCATT_p01220</name>
</gene>
<dbReference type="PROSITE" id="PS50801">
    <property type="entry name" value="STAS"/>
    <property type="match status" value="1"/>
</dbReference>
<dbReference type="AlphaFoldDB" id="G8XE52"/>
<protein>
    <recommendedName>
        <fullName evidence="2">STAS domain-containing protein</fullName>
    </recommendedName>
</protein>
<keyword evidence="3" id="KW-0614">Plasmid</keyword>
<evidence type="ECO:0000259" key="2">
    <source>
        <dbReference type="PROSITE" id="PS50801"/>
    </source>
</evidence>
<dbReference type="HOGENOM" id="CLU_142295_1_0_11"/>
<dbReference type="InterPro" id="IPR036513">
    <property type="entry name" value="STAS_dom_sf"/>
</dbReference>
<organism evidence="3 4">
    <name type="scientific">Streptantibioticus cattleyicolor (strain ATCC 35852 / DSM 46488 / JCM 4925 / NBRC 14057 / NRRL 8057)</name>
    <name type="common">Streptomyces cattleya</name>
    <dbReference type="NCBI Taxonomy" id="1003195"/>
    <lineage>
        <taxon>Bacteria</taxon>
        <taxon>Bacillati</taxon>
        <taxon>Actinomycetota</taxon>
        <taxon>Actinomycetes</taxon>
        <taxon>Kitasatosporales</taxon>
        <taxon>Streptomycetaceae</taxon>
        <taxon>Streptantibioticus</taxon>
    </lineage>
</organism>
<sequence>MFTVGQLRCGAGPFLCDQLAASLADRPEAVVVVCDVSAADRPTPADLDHLARLRTTARRMGCDLVLRGASPRLRLLLALTGLEEGFGYGDDASDPGGVGGQPRRQVP</sequence>
<feature type="domain" description="STAS" evidence="2">
    <location>
        <begin position="1"/>
        <end position="107"/>
    </location>
</feature>
<proteinExistence type="predicted"/>
<dbReference type="SUPFAM" id="SSF52091">
    <property type="entry name" value="SpoIIaa-like"/>
    <property type="match status" value="1"/>
</dbReference>
<dbReference type="InterPro" id="IPR002645">
    <property type="entry name" value="STAS_dom"/>
</dbReference>
<dbReference type="EMBL" id="CP003229">
    <property type="protein sequence ID" value="AEW98315.1"/>
    <property type="molecule type" value="Genomic_DNA"/>
</dbReference>
<dbReference type="Proteomes" id="UP000007842">
    <property type="component" value="Plasmid pSCATT"/>
</dbReference>
<reference evidence="4" key="1">
    <citation type="submission" date="2011-12" db="EMBL/GenBank/DDBJ databases">
        <title>Complete genome sequence of Streptomyces cattleya strain DSM 46488.</title>
        <authorList>
            <person name="Ou H.-Y."/>
            <person name="Li P."/>
            <person name="Zhao C."/>
            <person name="O'Hagan D."/>
            <person name="Deng Z."/>
        </authorList>
    </citation>
    <scope>NUCLEOTIDE SEQUENCE [LARGE SCALE GENOMIC DNA]</scope>
    <source>
        <strain evidence="4">ATCC 35852 / DSM 46488 / JCM 4925 / NBRC 14057 / NRRL 8057</strain>
        <plasmid evidence="4">Plasmid pSCATT</plasmid>
    </source>
</reference>
<evidence type="ECO:0000313" key="4">
    <source>
        <dbReference type="Proteomes" id="UP000007842"/>
    </source>
</evidence>
<evidence type="ECO:0000256" key="1">
    <source>
        <dbReference type="SAM" id="MobiDB-lite"/>
    </source>
</evidence>
<evidence type="ECO:0000313" key="3">
    <source>
        <dbReference type="EMBL" id="AEW98315.1"/>
    </source>
</evidence>